<dbReference type="OrthoDB" id="10031947at2759"/>
<dbReference type="InterPro" id="IPR007219">
    <property type="entry name" value="XnlR_reg_dom"/>
</dbReference>
<dbReference type="PANTHER" id="PTHR47171:SF6">
    <property type="entry name" value="SPECIFIC TRANSCRIPTION FACTOR, PUTATIVE (AFU_ORTHOLOGUE AFUA_2G06130)-RELATED"/>
    <property type="match status" value="1"/>
</dbReference>
<accession>A0A5N6TW16</accession>
<evidence type="ECO:0000256" key="2">
    <source>
        <dbReference type="ARBA" id="ARBA00023015"/>
    </source>
</evidence>
<proteinExistence type="predicted"/>
<name>A0A5N6TW16_ASPAV</name>
<dbReference type="Pfam" id="PF04082">
    <property type="entry name" value="Fungal_trans"/>
    <property type="match status" value="1"/>
</dbReference>
<feature type="compositionally biased region" description="Basic residues" evidence="6">
    <location>
        <begin position="16"/>
        <end position="35"/>
    </location>
</feature>
<evidence type="ECO:0000256" key="1">
    <source>
        <dbReference type="ARBA" id="ARBA00022833"/>
    </source>
</evidence>
<reference evidence="8 9" key="1">
    <citation type="submission" date="2019-04" db="EMBL/GenBank/DDBJ databases">
        <title>Friends and foes A comparative genomics study of 23 Aspergillus species from section Flavi.</title>
        <authorList>
            <consortium name="DOE Joint Genome Institute"/>
            <person name="Kjaerbolling I."/>
            <person name="Vesth T."/>
            <person name="Frisvad J.C."/>
            <person name="Nybo J.L."/>
            <person name="Theobald S."/>
            <person name="Kildgaard S."/>
            <person name="Isbrandt T."/>
            <person name="Kuo A."/>
            <person name="Sato A."/>
            <person name="Lyhne E.K."/>
            <person name="Kogle M.E."/>
            <person name="Wiebenga A."/>
            <person name="Kun R.S."/>
            <person name="Lubbers R.J."/>
            <person name="Makela M.R."/>
            <person name="Barry K."/>
            <person name="Chovatia M."/>
            <person name="Clum A."/>
            <person name="Daum C."/>
            <person name="Haridas S."/>
            <person name="He G."/>
            <person name="LaButti K."/>
            <person name="Lipzen A."/>
            <person name="Mondo S."/>
            <person name="Riley R."/>
            <person name="Salamov A."/>
            <person name="Simmons B.A."/>
            <person name="Magnuson J.K."/>
            <person name="Henrissat B."/>
            <person name="Mortensen U.H."/>
            <person name="Larsen T.O."/>
            <person name="Devries R.P."/>
            <person name="Grigoriev I.V."/>
            <person name="Machida M."/>
            <person name="Baker S.E."/>
            <person name="Andersen M.R."/>
        </authorList>
    </citation>
    <scope>NUCLEOTIDE SEQUENCE [LARGE SCALE GENOMIC DNA]</scope>
    <source>
        <strain evidence="8 9">IBT 18842</strain>
    </source>
</reference>
<evidence type="ECO:0000259" key="7">
    <source>
        <dbReference type="SMART" id="SM00906"/>
    </source>
</evidence>
<dbReference type="GO" id="GO:0008270">
    <property type="term" value="F:zinc ion binding"/>
    <property type="evidence" value="ECO:0007669"/>
    <property type="project" value="InterPro"/>
</dbReference>
<sequence>MMGDLTFVSYQDMSNRSRRTRSRKACSECRRKKRQGNGPEQDQPSPQQREESEEQSIQGSLRSDVPDSSQTTRFISDLNPEARLLDKTTTPNDAQEVAPMEIGVWVQPRRRSKCAPVTPSSPPKRCRRSHPLVSNIVPPETIKALSDIYFANLHPIIPLLDQEEYWQQLGQGTIPAPLVHVVCLLAAKDNAATQHLKLLLSKDAIVPVHEFCSHLHASLSAGLSRRTTLGKLTLIRIFGLLSLHQEGSEGMDESSNYIAQAMHSAQSLSLHLSRPNDADNELKRTFWCLWTLDRLNAVMNSRPCIMADIDIGVPDLTPGESGFVAFDVCFRITKTLNKIIFLYRPRKDPVSGWDTDFPGFEQVMDELHAWQLPSLTIATLHIFYLATAILSHRLKTITTLPSPTPARLRQQLSAIQAIRYMQDVNRLNALHPLPVIVYTASLALSVSYQQLRYSRLSSEQEDARNDFNSGCNILQELRRKWASADAMASLSHRISIVLDQLPSLDVLRINRSSTVERDNTLTGGQGAAEEVHSPSLADGPGRVSDVQATQPHLETMDLFSGMDDVSWMYLDAENPVSFDMFPPLNFDMPYTMSPL</sequence>
<organism evidence="8 9">
    <name type="scientific">Aspergillus avenaceus</name>
    <dbReference type="NCBI Taxonomy" id="36643"/>
    <lineage>
        <taxon>Eukaryota</taxon>
        <taxon>Fungi</taxon>
        <taxon>Dikarya</taxon>
        <taxon>Ascomycota</taxon>
        <taxon>Pezizomycotina</taxon>
        <taxon>Eurotiomycetes</taxon>
        <taxon>Eurotiomycetidae</taxon>
        <taxon>Eurotiales</taxon>
        <taxon>Aspergillaceae</taxon>
        <taxon>Aspergillus</taxon>
        <taxon>Aspergillus subgen. Circumdati</taxon>
    </lineage>
</organism>
<dbReference type="GO" id="GO:0006351">
    <property type="term" value="P:DNA-templated transcription"/>
    <property type="evidence" value="ECO:0007669"/>
    <property type="project" value="InterPro"/>
</dbReference>
<evidence type="ECO:0000256" key="6">
    <source>
        <dbReference type="SAM" id="MobiDB-lite"/>
    </source>
</evidence>
<dbReference type="CDD" id="cd12148">
    <property type="entry name" value="fungal_TF_MHR"/>
    <property type="match status" value="1"/>
</dbReference>
<keyword evidence="2" id="KW-0805">Transcription regulation</keyword>
<dbReference type="AlphaFoldDB" id="A0A5N6TW16"/>
<evidence type="ECO:0000256" key="5">
    <source>
        <dbReference type="ARBA" id="ARBA00023242"/>
    </source>
</evidence>
<feature type="compositionally biased region" description="Polar residues" evidence="6">
    <location>
        <begin position="57"/>
        <end position="74"/>
    </location>
</feature>
<evidence type="ECO:0000313" key="9">
    <source>
        <dbReference type="Proteomes" id="UP000325780"/>
    </source>
</evidence>
<feature type="domain" description="Xylanolytic transcriptional activator regulatory" evidence="7">
    <location>
        <begin position="254"/>
        <end position="320"/>
    </location>
</feature>
<protein>
    <recommendedName>
        <fullName evidence="7">Xylanolytic transcriptional activator regulatory domain-containing protein</fullName>
    </recommendedName>
</protein>
<gene>
    <name evidence="8" type="ORF">BDV25DRAFT_172154</name>
</gene>
<evidence type="ECO:0000256" key="3">
    <source>
        <dbReference type="ARBA" id="ARBA00023125"/>
    </source>
</evidence>
<dbReference type="InterPro" id="IPR052073">
    <property type="entry name" value="Amide_Lactam_Regulators"/>
</dbReference>
<dbReference type="Proteomes" id="UP000325780">
    <property type="component" value="Unassembled WGS sequence"/>
</dbReference>
<dbReference type="SMART" id="SM00906">
    <property type="entry name" value="Fungal_trans"/>
    <property type="match status" value="1"/>
</dbReference>
<feature type="region of interest" description="Disordered" evidence="6">
    <location>
        <begin position="517"/>
        <end position="544"/>
    </location>
</feature>
<keyword evidence="4" id="KW-0804">Transcription</keyword>
<keyword evidence="9" id="KW-1185">Reference proteome</keyword>
<keyword evidence="3" id="KW-0238">DNA-binding</keyword>
<evidence type="ECO:0000313" key="8">
    <source>
        <dbReference type="EMBL" id="KAE8150464.1"/>
    </source>
</evidence>
<keyword evidence="5" id="KW-0539">Nucleus</keyword>
<keyword evidence="1" id="KW-0862">Zinc</keyword>
<dbReference type="GO" id="GO:0003677">
    <property type="term" value="F:DNA binding"/>
    <property type="evidence" value="ECO:0007669"/>
    <property type="project" value="UniProtKB-KW"/>
</dbReference>
<dbReference type="EMBL" id="ML742093">
    <property type="protein sequence ID" value="KAE8150464.1"/>
    <property type="molecule type" value="Genomic_DNA"/>
</dbReference>
<dbReference type="PANTHER" id="PTHR47171">
    <property type="entry name" value="FARA-RELATED"/>
    <property type="match status" value="1"/>
</dbReference>
<feature type="region of interest" description="Disordered" evidence="6">
    <location>
        <begin position="1"/>
        <end position="98"/>
    </location>
</feature>
<evidence type="ECO:0000256" key="4">
    <source>
        <dbReference type="ARBA" id="ARBA00023163"/>
    </source>
</evidence>